<keyword evidence="4" id="KW-1185">Reference proteome</keyword>
<reference evidence="3 4" key="1">
    <citation type="submission" date="2024-09" db="EMBL/GenBank/DDBJ databases">
        <authorList>
            <person name="Sun Q."/>
            <person name="Mori K."/>
        </authorList>
    </citation>
    <scope>NUCLEOTIDE SEQUENCE [LARGE SCALE GENOMIC DNA]</scope>
    <source>
        <strain evidence="3 4">CCM 7759</strain>
    </source>
</reference>
<evidence type="ECO:0000313" key="3">
    <source>
        <dbReference type="EMBL" id="MFC0216438.1"/>
    </source>
</evidence>
<feature type="signal peptide" evidence="2">
    <location>
        <begin position="1"/>
        <end position="26"/>
    </location>
</feature>
<evidence type="ECO:0000256" key="2">
    <source>
        <dbReference type="SAM" id="SignalP"/>
    </source>
</evidence>
<feature type="region of interest" description="Disordered" evidence="1">
    <location>
        <begin position="55"/>
        <end position="114"/>
    </location>
</feature>
<feature type="compositionally biased region" description="Polar residues" evidence="1">
    <location>
        <begin position="55"/>
        <end position="64"/>
    </location>
</feature>
<keyword evidence="2" id="KW-0732">Signal</keyword>
<feature type="compositionally biased region" description="Basic and acidic residues" evidence="1">
    <location>
        <begin position="65"/>
        <end position="97"/>
    </location>
</feature>
<organism evidence="3 4">
    <name type="scientific">Paenibacillus chartarius</name>
    <dbReference type="NCBI Taxonomy" id="747481"/>
    <lineage>
        <taxon>Bacteria</taxon>
        <taxon>Bacillati</taxon>
        <taxon>Bacillota</taxon>
        <taxon>Bacilli</taxon>
        <taxon>Bacillales</taxon>
        <taxon>Paenibacillaceae</taxon>
        <taxon>Paenibacillus</taxon>
    </lineage>
</organism>
<evidence type="ECO:0000256" key="1">
    <source>
        <dbReference type="SAM" id="MobiDB-lite"/>
    </source>
</evidence>
<comment type="caution">
    <text evidence="3">The sequence shown here is derived from an EMBL/GenBank/DDBJ whole genome shotgun (WGS) entry which is preliminary data.</text>
</comment>
<dbReference type="Proteomes" id="UP001589776">
    <property type="component" value="Unassembled WGS sequence"/>
</dbReference>
<protein>
    <submittedName>
        <fullName evidence="3">Uncharacterized protein</fullName>
    </submittedName>
</protein>
<sequence length="114" mass="13188">MMATTKKCIIIGIIACSFLFPGSAFAAAGSSVQTMPLTQSYFSQLLAQFFSIFGSNSRTGSYESDYSKQLERERDQEKKRKHEKEFEEWYESNRENCPDGESGDIWSRWYTYDD</sequence>
<name>A0ABV6DV81_9BACL</name>
<evidence type="ECO:0000313" key="4">
    <source>
        <dbReference type="Proteomes" id="UP001589776"/>
    </source>
</evidence>
<accession>A0ABV6DV81</accession>
<dbReference type="EMBL" id="JBHLWN010000121">
    <property type="protein sequence ID" value="MFC0216438.1"/>
    <property type="molecule type" value="Genomic_DNA"/>
</dbReference>
<feature type="chain" id="PRO_5045926222" evidence="2">
    <location>
        <begin position="27"/>
        <end position="114"/>
    </location>
</feature>
<gene>
    <name evidence="3" type="ORF">ACFFK0_28995</name>
</gene>
<dbReference type="RefSeq" id="WP_377474625.1">
    <property type="nucleotide sequence ID" value="NZ_JBHLWN010000121.1"/>
</dbReference>
<proteinExistence type="predicted"/>